<dbReference type="EMBL" id="SCHC01000696">
    <property type="protein sequence ID" value="TBW68065.1"/>
    <property type="molecule type" value="Genomic_DNA"/>
</dbReference>
<sequence length="47" mass="5572">MDKLTVGLEWFLNPDHMLLVLGIEKGWFKEESLEIEMIEPKEHFDAL</sequence>
<comment type="caution">
    <text evidence="2">The sequence shown here is derived from an EMBL/GenBank/DDBJ whole genome shotgun (WGS) entry which is preliminary data.</text>
</comment>
<proteinExistence type="predicted"/>
<dbReference type="Gene3D" id="3.40.190.10">
    <property type="entry name" value="Periplasmic binding protein-like II"/>
    <property type="match status" value="1"/>
</dbReference>
<dbReference type="InterPro" id="IPR015168">
    <property type="entry name" value="SsuA/THI5"/>
</dbReference>
<dbReference type="Proteomes" id="UP000291949">
    <property type="component" value="Unassembled WGS sequence"/>
</dbReference>
<evidence type="ECO:0000313" key="2">
    <source>
        <dbReference type="EMBL" id="TBW68065.1"/>
    </source>
</evidence>
<evidence type="ECO:0000259" key="1">
    <source>
        <dbReference type="Pfam" id="PF09084"/>
    </source>
</evidence>
<feature type="domain" description="SsuA/THI5-like" evidence="1">
    <location>
        <begin position="13"/>
        <end position="46"/>
    </location>
</feature>
<name>A0A7Z7YSK3_STACP</name>
<feature type="non-terminal residue" evidence="2">
    <location>
        <position position="47"/>
    </location>
</feature>
<evidence type="ECO:0000313" key="3">
    <source>
        <dbReference type="Proteomes" id="UP000291949"/>
    </source>
</evidence>
<dbReference type="AlphaFoldDB" id="A0A7Z7YSK3"/>
<dbReference type="Pfam" id="PF09084">
    <property type="entry name" value="NMT1"/>
    <property type="match status" value="1"/>
</dbReference>
<dbReference type="RefSeq" id="WP_196211708.1">
    <property type="nucleotide sequence ID" value="NZ_SCHC01000696.1"/>
</dbReference>
<protein>
    <submittedName>
        <fullName evidence="2">ABC transporter substrate-binding protein</fullName>
    </submittedName>
</protein>
<reference evidence="2 3" key="1">
    <citation type="journal article" date="2019" name="Sci. Transl. Med.">
        <title>Quorum sensing between bacterial species on the skin protects against epidermal injury in atopic dermatitis.</title>
        <authorList>
            <person name="Williams M.R."/>
        </authorList>
    </citation>
    <scope>NUCLEOTIDE SEQUENCE [LARGE SCALE GENOMIC DNA]</scope>
    <source>
        <strain evidence="2 3">H8</strain>
    </source>
</reference>
<organism evidence="2 3">
    <name type="scientific">Staphylococcus capitis</name>
    <dbReference type="NCBI Taxonomy" id="29388"/>
    <lineage>
        <taxon>Bacteria</taxon>
        <taxon>Bacillati</taxon>
        <taxon>Bacillota</taxon>
        <taxon>Bacilli</taxon>
        <taxon>Bacillales</taxon>
        <taxon>Staphylococcaceae</taxon>
        <taxon>Staphylococcus</taxon>
    </lineage>
</organism>
<gene>
    <name evidence="2" type="ORF">EQ811_16250</name>
</gene>
<accession>A0A7Z7YSK3</accession>